<dbReference type="InterPro" id="IPR050196">
    <property type="entry name" value="Cytochrome_P450_Monoox"/>
</dbReference>
<evidence type="ECO:0000256" key="3">
    <source>
        <dbReference type="ARBA" id="ARBA00022617"/>
    </source>
</evidence>
<feature type="region of interest" description="Disordered" evidence="8">
    <location>
        <begin position="37"/>
        <end position="62"/>
    </location>
</feature>
<protein>
    <submittedName>
        <fullName evidence="9">Uncharacterized protein</fullName>
    </submittedName>
</protein>
<evidence type="ECO:0000313" key="10">
    <source>
        <dbReference type="Proteomes" id="UP000827986"/>
    </source>
</evidence>
<keyword evidence="5" id="KW-0560">Oxidoreductase</keyword>
<sequence length="256" mass="28619">MAVAGPLPRRFGGPRLRAPLLSGAYAALGAALGGRLPSSSPSDRLGPPMDCDPASADPPTSPLGPHIMMKGYGLEQQIADPDPKDNVTYRHIVPWIGKGLLVLHGPKWYQHRKLLTPGFHYDVLKPYVPLIADSTKVMLDKWEQLIAQEKSVELFEHVSLMTLDSIMKCAFSYQSNCQTDSYLVHHRLRIFPYHNDLVYWLSPHGFQFMKACQLAHHHTDHGEPGAEGVLSRTSENVEKVQKKRHLELSGYSSPRQ</sequence>
<comment type="cofactor">
    <cofactor evidence="1">
        <name>heme</name>
        <dbReference type="ChEBI" id="CHEBI:30413"/>
    </cofactor>
</comment>
<keyword evidence="3" id="KW-0349">Heme</keyword>
<dbReference type="SUPFAM" id="SSF48264">
    <property type="entry name" value="Cytochrome P450"/>
    <property type="match status" value="1"/>
</dbReference>
<evidence type="ECO:0000256" key="1">
    <source>
        <dbReference type="ARBA" id="ARBA00001971"/>
    </source>
</evidence>
<evidence type="ECO:0000313" key="9">
    <source>
        <dbReference type="EMBL" id="KAH1165985.1"/>
    </source>
</evidence>
<dbReference type="EMBL" id="JAHDVG010000487">
    <property type="protein sequence ID" value="KAH1165985.1"/>
    <property type="molecule type" value="Genomic_DNA"/>
</dbReference>
<dbReference type="InterPro" id="IPR036396">
    <property type="entry name" value="Cyt_P450_sf"/>
</dbReference>
<evidence type="ECO:0000256" key="5">
    <source>
        <dbReference type="ARBA" id="ARBA00023002"/>
    </source>
</evidence>
<name>A0A9D3WSM1_9SAUR</name>
<evidence type="ECO:0000256" key="6">
    <source>
        <dbReference type="ARBA" id="ARBA00023004"/>
    </source>
</evidence>
<dbReference type="GO" id="GO:0004497">
    <property type="term" value="F:monooxygenase activity"/>
    <property type="evidence" value="ECO:0007669"/>
    <property type="project" value="UniProtKB-KW"/>
</dbReference>
<dbReference type="GO" id="GO:0020037">
    <property type="term" value="F:heme binding"/>
    <property type="evidence" value="ECO:0007669"/>
    <property type="project" value="InterPro"/>
</dbReference>
<comment type="caution">
    <text evidence="9">The sequence shown here is derived from an EMBL/GenBank/DDBJ whole genome shotgun (WGS) entry which is preliminary data.</text>
</comment>
<dbReference type="Pfam" id="PF00067">
    <property type="entry name" value="p450"/>
    <property type="match status" value="1"/>
</dbReference>
<dbReference type="PANTHER" id="PTHR24291:SF201">
    <property type="entry name" value="CYTOCHROME P450, FAMILY 4, SUBFAMILY B, POLYPEPTIDE 7"/>
    <property type="match status" value="1"/>
</dbReference>
<dbReference type="Proteomes" id="UP000827986">
    <property type="component" value="Unassembled WGS sequence"/>
</dbReference>
<accession>A0A9D3WSM1</accession>
<dbReference type="PRINTS" id="PR00464">
    <property type="entry name" value="EP450II"/>
</dbReference>
<keyword evidence="10" id="KW-1185">Reference proteome</keyword>
<proteinExistence type="inferred from homology"/>
<dbReference type="AlphaFoldDB" id="A0A9D3WSM1"/>
<dbReference type="PANTHER" id="PTHR24291">
    <property type="entry name" value="CYTOCHROME P450 FAMILY 4"/>
    <property type="match status" value="1"/>
</dbReference>
<dbReference type="GO" id="GO:0005506">
    <property type="term" value="F:iron ion binding"/>
    <property type="evidence" value="ECO:0007669"/>
    <property type="project" value="InterPro"/>
</dbReference>
<dbReference type="GO" id="GO:0016705">
    <property type="term" value="F:oxidoreductase activity, acting on paired donors, with incorporation or reduction of molecular oxygen"/>
    <property type="evidence" value="ECO:0007669"/>
    <property type="project" value="InterPro"/>
</dbReference>
<keyword evidence="7" id="KW-0503">Monooxygenase</keyword>
<evidence type="ECO:0000256" key="7">
    <source>
        <dbReference type="ARBA" id="ARBA00023033"/>
    </source>
</evidence>
<dbReference type="Gene3D" id="1.10.630.10">
    <property type="entry name" value="Cytochrome P450"/>
    <property type="match status" value="1"/>
</dbReference>
<evidence type="ECO:0000256" key="4">
    <source>
        <dbReference type="ARBA" id="ARBA00022723"/>
    </source>
</evidence>
<gene>
    <name evidence="9" type="ORF">KIL84_015157</name>
</gene>
<keyword evidence="4" id="KW-0479">Metal-binding</keyword>
<comment type="similarity">
    <text evidence="2">Belongs to the cytochrome P450 family.</text>
</comment>
<dbReference type="InterPro" id="IPR001128">
    <property type="entry name" value="Cyt_P450"/>
</dbReference>
<evidence type="ECO:0000256" key="8">
    <source>
        <dbReference type="SAM" id="MobiDB-lite"/>
    </source>
</evidence>
<keyword evidence="6" id="KW-0408">Iron</keyword>
<organism evidence="9 10">
    <name type="scientific">Mauremys mutica</name>
    <name type="common">yellowpond turtle</name>
    <dbReference type="NCBI Taxonomy" id="74926"/>
    <lineage>
        <taxon>Eukaryota</taxon>
        <taxon>Metazoa</taxon>
        <taxon>Chordata</taxon>
        <taxon>Craniata</taxon>
        <taxon>Vertebrata</taxon>
        <taxon>Euteleostomi</taxon>
        <taxon>Archelosauria</taxon>
        <taxon>Testudinata</taxon>
        <taxon>Testudines</taxon>
        <taxon>Cryptodira</taxon>
        <taxon>Durocryptodira</taxon>
        <taxon>Testudinoidea</taxon>
        <taxon>Geoemydidae</taxon>
        <taxon>Geoemydinae</taxon>
        <taxon>Mauremys</taxon>
    </lineage>
</organism>
<dbReference type="InterPro" id="IPR002402">
    <property type="entry name" value="Cyt_P450_E_grp-II"/>
</dbReference>
<evidence type="ECO:0000256" key="2">
    <source>
        <dbReference type="ARBA" id="ARBA00010617"/>
    </source>
</evidence>
<reference evidence="9" key="1">
    <citation type="submission" date="2021-09" db="EMBL/GenBank/DDBJ databases">
        <title>The genome of Mauremys mutica provides insights into the evolution of semi-aquatic lifestyle.</title>
        <authorList>
            <person name="Gong S."/>
            <person name="Gao Y."/>
        </authorList>
    </citation>
    <scope>NUCLEOTIDE SEQUENCE</scope>
    <source>
        <strain evidence="9">MM-2020</strain>
        <tissue evidence="9">Muscle</tissue>
    </source>
</reference>